<evidence type="ECO:0000256" key="11">
    <source>
        <dbReference type="ARBA" id="ARBA00022679"/>
    </source>
</evidence>
<feature type="non-terminal residue" evidence="23">
    <location>
        <position position="1"/>
    </location>
</feature>
<keyword evidence="10" id="KW-0762">Sugar transport</keyword>
<dbReference type="InterPro" id="IPR023151">
    <property type="entry name" value="PEP_util_CS"/>
</dbReference>
<evidence type="ECO:0000259" key="21">
    <source>
        <dbReference type="Pfam" id="PF02896"/>
    </source>
</evidence>
<proteinExistence type="inferred from homology"/>
<keyword evidence="12" id="KW-0598">Phosphotransferase system</keyword>
<dbReference type="Pfam" id="PF02896">
    <property type="entry name" value="PEP-utilizers_C"/>
    <property type="match status" value="1"/>
</dbReference>
<feature type="binding site" evidence="18">
    <location>
        <position position="332"/>
    </location>
    <ligand>
        <name>phosphoenolpyruvate</name>
        <dbReference type="ChEBI" id="CHEBI:58702"/>
    </ligand>
</feature>
<evidence type="ECO:0000313" key="24">
    <source>
        <dbReference type="Proteomes" id="UP000178379"/>
    </source>
</evidence>
<dbReference type="EC" id="2.7.3.9" evidence="6"/>
<dbReference type="Gene3D" id="3.20.20.60">
    <property type="entry name" value="Phosphoenolpyruvate-binding domains"/>
    <property type="match status" value="1"/>
</dbReference>
<dbReference type="InterPro" id="IPR008731">
    <property type="entry name" value="PTS_EIN"/>
</dbReference>
<dbReference type="GO" id="GO:0016301">
    <property type="term" value="F:kinase activity"/>
    <property type="evidence" value="ECO:0007669"/>
    <property type="project" value="UniProtKB-KW"/>
</dbReference>
<feature type="active site" description="Tele-phosphohistidine intermediate" evidence="17">
    <location>
        <position position="188"/>
    </location>
</feature>
<dbReference type="InterPro" id="IPR008279">
    <property type="entry name" value="PEP-util_enz_mobile_dom"/>
</dbReference>
<dbReference type="GO" id="GO:0008965">
    <property type="term" value="F:phosphoenolpyruvate-protein phosphotransferase activity"/>
    <property type="evidence" value="ECO:0007669"/>
    <property type="project" value="UniProtKB-EC"/>
</dbReference>
<dbReference type="SUPFAM" id="SSF52009">
    <property type="entry name" value="Phosphohistidine domain"/>
    <property type="match status" value="1"/>
</dbReference>
<keyword evidence="23" id="KW-0670">Pyruvate</keyword>
<dbReference type="InterPro" id="IPR015813">
    <property type="entry name" value="Pyrv/PenolPyrv_kinase-like_dom"/>
</dbReference>
<evidence type="ECO:0000256" key="17">
    <source>
        <dbReference type="PIRSR" id="PIRSR000732-1"/>
    </source>
</evidence>
<dbReference type="PROSITE" id="PS00742">
    <property type="entry name" value="PEP_ENZYMES_2"/>
    <property type="match status" value="1"/>
</dbReference>
<dbReference type="InterPro" id="IPR000121">
    <property type="entry name" value="PEP_util_C"/>
</dbReference>
<dbReference type="InterPro" id="IPR036637">
    <property type="entry name" value="Phosphohistidine_dom_sf"/>
</dbReference>
<comment type="caution">
    <text evidence="23">The sequence shown here is derived from an EMBL/GenBank/DDBJ whole genome shotgun (WGS) entry which is preliminary data.</text>
</comment>
<name>A0A1F6T7Z3_9PROT</name>
<dbReference type="GO" id="GO:0005737">
    <property type="term" value="C:cytoplasm"/>
    <property type="evidence" value="ECO:0007669"/>
    <property type="project" value="UniProtKB-SubCell"/>
</dbReference>
<dbReference type="InterPro" id="IPR024692">
    <property type="entry name" value="PTS_EI"/>
</dbReference>
<feature type="domain" description="PEP-utilising enzyme C-terminal" evidence="21">
    <location>
        <begin position="250"/>
        <end position="540"/>
    </location>
</feature>
<evidence type="ECO:0000256" key="1">
    <source>
        <dbReference type="ARBA" id="ARBA00000683"/>
    </source>
</evidence>
<dbReference type="NCBIfam" id="TIGR01417">
    <property type="entry name" value="PTS_I_fam"/>
    <property type="match status" value="1"/>
</dbReference>
<dbReference type="AlphaFoldDB" id="A0A1F6T7Z3"/>
<keyword evidence="13 19" id="KW-0479">Metal-binding</keyword>
<evidence type="ECO:0000256" key="9">
    <source>
        <dbReference type="ARBA" id="ARBA00022490"/>
    </source>
</evidence>
<keyword evidence="14" id="KW-0418">Kinase</keyword>
<reference evidence="23 24" key="1">
    <citation type="journal article" date="2016" name="Nat. Commun.">
        <title>Thousands of microbial genomes shed light on interconnected biogeochemical processes in an aquifer system.</title>
        <authorList>
            <person name="Anantharaman K."/>
            <person name="Brown C.T."/>
            <person name="Hug L.A."/>
            <person name="Sharon I."/>
            <person name="Castelle C.J."/>
            <person name="Probst A.J."/>
            <person name="Thomas B.C."/>
            <person name="Singh A."/>
            <person name="Wilkins M.J."/>
            <person name="Karaoz U."/>
            <person name="Brodie E.L."/>
            <person name="Williams K.H."/>
            <person name="Hubbard S.S."/>
            <person name="Banfield J.F."/>
        </authorList>
    </citation>
    <scope>NUCLEOTIDE SEQUENCE [LARGE SCALE GENOMIC DNA]</scope>
</reference>
<organism evidence="23 24">
    <name type="scientific">Candidatus Muproteobacteria bacterium RBG_16_62_13</name>
    <dbReference type="NCBI Taxonomy" id="1817756"/>
    <lineage>
        <taxon>Bacteria</taxon>
        <taxon>Pseudomonadati</taxon>
        <taxon>Pseudomonadota</taxon>
        <taxon>Candidatus Muproteobacteria</taxon>
    </lineage>
</organism>
<dbReference type="GO" id="GO:0046872">
    <property type="term" value="F:metal ion binding"/>
    <property type="evidence" value="ECO:0007669"/>
    <property type="project" value="UniProtKB-KW"/>
</dbReference>
<comment type="similarity">
    <text evidence="5">Belongs to the PEP-utilizing enzyme family.</text>
</comment>
<evidence type="ECO:0000256" key="15">
    <source>
        <dbReference type="ARBA" id="ARBA00022842"/>
    </source>
</evidence>
<dbReference type="Gene3D" id="3.50.30.10">
    <property type="entry name" value="Phosphohistidine domain"/>
    <property type="match status" value="1"/>
</dbReference>
<evidence type="ECO:0000256" key="14">
    <source>
        <dbReference type="ARBA" id="ARBA00022777"/>
    </source>
</evidence>
<sequence length="576" mass="64258">LHGTGVSDGIALGPAHVLQQELPEIPRILIEHDQVEIEVARFQQAVADARRQLSIIRDDIPANAPPEAAGFLDAHLMILTDPMIVDSTIDTIRRRRRNAEWALTVQGEELTRTFERMEDPYLRNKKVDVLHVLERILRSLLKAGEATHAEFEAGAIVVANDLTPADTLILKHQRIRAFVTNLGGPISHTAILARSLGIPAVVSVHGATRYVRHGETIIVDGKRGLLIVAPDRHTLQEYRRLRQEITERRRELERLRRSPAVTQDRGKILLEANIELPADVKVAQAAQASGIGLYRTEFLFMNRRGSPPGEDEQFRAYVRVVKAMGHKPVTIRTIDLGADKQVDGAREAQAVAVNPALGLRAVRLCLHDPSLFIPQLRAILRASAFGNVRIMIPMLSSQEELFRVLDLVDETKSALKRARQKFNPRIPIGGMIEVPAAAISADLFAPYLDFFSIGTNDLIQYTLAIDRVDDAVNYLYDPLHPSVLRLIRLTIEAGKKARIPVAMCGEMAGDVRYTRLLLGLGLTEFSMHPATLLAVKRIVRLSRLSSVRRSARDILAQSETRKLHALVEELNRDVLH</sequence>
<comment type="subcellular location">
    <subcellularLocation>
        <location evidence="4">Cytoplasm</location>
    </subcellularLocation>
</comment>
<keyword evidence="8" id="KW-0813">Transport</keyword>
<dbReference type="InterPro" id="IPR036618">
    <property type="entry name" value="PtsI_HPr-bd_sf"/>
</dbReference>
<feature type="domain" description="Phosphotransferase system enzyme I N-terminal" evidence="22">
    <location>
        <begin position="2"/>
        <end position="124"/>
    </location>
</feature>
<evidence type="ECO:0000256" key="8">
    <source>
        <dbReference type="ARBA" id="ARBA00022448"/>
    </source>
</evidence>
<keyword evidence="9" id="KW-0963">Cytoplasm</keyword>
<feature type="binding site" evidence="19">
    <location>
        <position position="457"/>
    </location>
    <ligand>
        <name>Mg(2+)</name>
        <dbReference type="ChEBI" id="CHEBI:18420"/>
    </ligand>
</feature>
<comment type="catalytic activity">
    <reaction evidence="1">
        <text>L-histidyl-[protein] + phosphoenolpyruvate = N(pros)-phospho-L-histidyl-[protein] + pyruvate</text>
        <dbReference type="Rhea" id="RHEA:23880"/>
        <dbReference type="Rhea" id="RHEA-COMP:9745"/>
        <dbReference type="Rhea" id="RHEA-COMP:9746"/>
        <dbReference type="ChEBI" id="CHEBI:15361"/>
        <dbReference type="ChEBI" id="CHEBI:29979"/>
        <dbReference type="ChEBI" id="CHEBI:58702"/>
        <dbReference type="ChEBI" id="CHEBI:64837"/>
        <dbReference type="EC" id="2.7.3.9"/>
    </reaction>
</comment>
<dbReference type="Pfam" id="PF05524">
    <property type="entry name" value="PEP-utilisers_N"/>
    <property type="match status" value="1"/>
</dbReference>
<dbReference type="InterPro" id="IPR040442">
    <property type="entry name" value="Pyrv_kinase-like_dom_sf"/>
</dbReference>
<evidence type="ECO:0000256" key="4">
    <source>
        <dbReference type="ARBA" id="ARBA00004496"/>
    </source>
</evidence>
<dbReference type="EMBL" id="MFSQ01000026">
    <property type="protein sequence ID" value="OGI41244.1"/>
    <property type="molecule type" value="Genomic_DNA"/>
</dbReference>
<evidence type="ECO:0000256" key="3">
    <source>
        <dbReference type="ARBA" id="ARBA00002728"/>
    </source>
</evidence>
<dbReference type="SUPFAM" id="SSF47831">
    <property type="entry name" value="Enzyme I of the PEP:sugar phosphotransferase system HPr-binding (sub)domain"/>
    <property type="match status" value="1"/>
</dbReference>
<evidence type="ECO:0000259" key="22">
    <source>
        <dbReference type="Pfam" id="PF05524"/>
    </source>
</evidence>
<dbReference type="InterPro" id="IPR050499">
    <property type="entry name" value="PEP-utilizing_PTS_enzyme"/>
</dbReference>
<evidence type="ECO:0000256" key="5">
    <source>
        <dbReference type="ARBA" id="ARBA00007837"/>
    </source>
</evidence>
<dbReference type="GO" id="GO:0009401">
    <property type="term" value="P:phosphoenolpyruvate-dependent sugar phosphotransferase system"/>
    <property type="evidence" value="ECO:0007669"/>
    <property type="project" value="UniProtKB-KW"/>
</dbReference>
<dbReference type="STRING" id="1817756.A2140_06240"/>
<dbReference type="Proteomes" id="UP000178379">
    <property type="component" value="Unassembled WGS sequence"/>
</dbReference>
<dbReference type="SUPFAM" id="SSF51621">
    <property type="entry name" value="Phosphoenolpyruvate/pyruvate domain"/>
    <property type="match status" value="1"/>
</dbReference>
<dbReference type="PRINTS" id="PR01736">
    <property type="entry name" value="PHPHTRNFRASE"/>
</dbReference>
<evidence type="ECO:0000256" key="18">
    <source>
        <dbReference type="PIRSR" id="PIRSR000732-2"/>
    </source>
</evidence>
<evidence type="ECO:0000256" key="6">
    <source>
        <dbReference type="ARBA" id="ARBA00012232"/>
    </source>
</evidence>
<dbReference type="PANTHER" id="PTHR46244">
    <property type="entry name" value="PHOSPHOENOLPYRUVATE-PROTEIN PHOSPHOTRANSFERASE"/>
    <property type="match status" value="1"/>
</dbReference>
<feature type="binding site" evidence="18">
    <location>
        <position position="467"/>
    </location>
    <ligand>
        <name>phosphoenolpyruvate</name>
        <dbReference type="ChEBI" id="CHEBI:58702"/>
    </ligand>
</feature>
<evidence type="ECO:0000256" key="7">
    <source>
        <dbReference type="ARBA" id="ARBA00016544"/>
    </source>
</evidence>
<evidence type="ECO:0000259" key="20">
    <source>
        <dbReference type="Pfam" id="PF00391"/>
    </source>
</evidence>
<evidence type="ECO:0000256" key="16">
    <source>
        <dbReference type="ARBA" id="ARBA00033235"/>
    </source>
</evidence>
<comment type="cofactor">
    <cofactor evidence="2 19">
        <name>Mg(2+)</name>
        <dbReference type="ChEBI" id="CHEBI:18420"/>
    </cofactor>
</comment>
<evidence type="ECO:0000256" key="19">
    <source>
        <dbReference type="PIRSR" id="PIRSR000732-3"/>
    </source>
</evidence>
<protein>
    <recommendedName>
        <fullName evidence="7">Phosphoenolpyruvate-protein phosphotransferase</fullName>
        <ecNumber evidence="6">2.7.3.9</ecNumber>
    </recommendedName>
    <alternativeName>
        <fullName evidence="16">Phosphotransferase system, enzyme I</fullName>
    </alternativeName>
</protein>
<feature type="binding site" evidence="19">
    <location>
        <position position="433"/>
    </location>
    <ligand>
        <name>Mg(2+)</name>
        <dbReference type="ChEBI" id="CHEBI:18420"/>
    </ligand>
</feature>
<keyword evidence="11 23" id="KW-0808">Transferase</keyword>
<dbReference type="PANTHER" id="PTHR46244:SF3">
    <property type="entry name" value="PHOSPHOENOLPYRUVATE-PROTEIN PHOSPHOTRANSFERASE"/>
    <property type="match status" value="1"/>
</dbReference>
<dbReference type="InterPro" id="IPR006318">
    <property type="entry name" value="PTS_EI-like"/>
</dbReference>
<evidence type="ECO:0000256" key="10">
    <source>
        <dbReference type="ARBA" id="ARBA00022597"/>
    </source>
</evidence>
<gene>
    <name evidence="23" type="ORF">A2140_06240</name>
</gene>
<accession>A0A1F6T7Z3</accession>
<evidence type="ECO:0000256" key="12">
    <source>
        <dbReference type="ARBA" id="ARBA00022683"/>
    </source>
</evidence>
<evidence type="ECO:0000313" key="23">
    <source>
        <dbReference type="EMBL" id="OGI41244.1"/>
    </source>
</evidence>
<dbReference type="PIRSF" id="PIRSF000732">
    <property type="entry name" value="PTS_enzyme_I"/>
    <property type="match status" value="1"/>
</dbReference>
<comment type="function">
    <text evidence="3">General (non sugar-specific) component of the phosphoenolpyruvate-dependent sugar phosphotransferase system (sugar PTS). This major carbohydrate active-transport system catalyzes the phosphorylation of incoming sugar substrates concomitantly with their translocation across the cell membrane. Enzyme I transfers the phosphoryl group from phosphoenolpyruvate (PEP) to the phosphoryl carrier protein (HPr).</text>
</comment>
<dbReference type="Pfam" id="PF00391">
    <property type="entry name" value="PEP-utilizers"/>
    <property type="match status" value="1"/>
</dbReference>
<keyword evidence="15 19" id="KW-0460">Magnesium</keyword>
<feature type="active site" description="Proton donor" evidence="17">
    <location>
        <position position="504"/>
    </location>
</feature>
<dbReference type="Gene3D" id="1.10.274.10">
    <property type="entry name" value="PtsI, HPr-binding domain"/>
    <property type="match status" value="1"/>
</dbReference>
<evidence type="ECO:0000256" key="2">
    <source>
        <dbReference type="ARBA" id="ARBA00001946"/>
    </source>
</evidence>
<evidence type="ECO:0000256" key="13">
    <source>
        <dbReference type="ARBA" id="ARBA00022723"/>
    </source>
</evidence>
<feature type="binding site" evidence="18">
    <location>
        <begin position="456"/>
        <end position="457"/>
    </location>
    <ligand>
        <name>phosphoenolpyruvate</name>
        <dbReference type="ChEBI" id="CHEBI:58702"/>
    </ligand>
</feature>
<feature type="domain" description="PEP-utilising enzyme mobile" evidence="20">
    <location>
        <begin position="151"/>
        <end position="224"/>
    </location>
</feature>
<feature type="binding site" evidence="18">
    <location>
        <position position="295"/>
    </location>
    <ligand>
        <name>phosphoenolpyruvate</name>
        <dbReference type="ChEBI" id="CHEBI:58702"/>
    </ligand>
</feature>